<evidence type="ECO:0000256" key="1">
    <source>
        <dbReference type="ARBA" id="ARBA00004305"/>
    </source>
</evidence>
<dbReference type="Pfam" id="PF25455">
    <property type="entry name" value="Beta-barrel_CAF17_C"/>
    <property type="match status" value="1"/>
</dbReference>
<accession>A0A292PKQ4</accession>
<feature type="domain" description="CAF17 C-terminal" evidence="6">
    <location>
        <begin position="272"/>
        <end position="374"/>
    </location>
</feature>
<sequence>MPLRIPRICTPWLCRGYSSPTAPPCPPPPTGISNISRFRQLIEIHGPDAAQYLQGLTTRNIPTLSDGGGSYSAFLNPQARIQRTGKVLYDVFIYPTNNNYFWRSQIAKKNFQPIRHPTTKKVFPLDAPGFFIECDIRSADALLDHINRYKLSSKFDCRLIPRGEWDMWAIWDDRRLLPVGAGDIGCADIRVPYLGKRVAVFGGKSIGVEVDVAVYNVRRMLHGVPEGQDEILNGGNIAQESNIDYMGGVDFRKGCYVGQELTIRTHHTGVVRKRVLPVQIYRPGDSVPEKLTYDPNLDLAPSLPGKNPNISNLDGKGRGVGKFLRGVGNVGLALCRLEAMTDLELGGEKDKTVPEFKLDVEGSELRVKAFVPEWHLMGSAIPLAQRNSEPAHKTIVRRIVSD</sequence>
<dbReference type="Proteomes" id="UP001412239">
    <property type="component" value="Unassembled WGS sequence"/>
</dbReference>
<evidence type="ECO:0000313" key="8">
    <source>
        <dbReference type="Proteomes" id="UP001412239"/>
    </source>
</evidence>
<dbReference type="GO" id="GO:0016226">
    <property type="term" value="P:iron-sulfur cluster assembly"/>
    <property type="evidence" value="ECO:0007669"/>
    <property type="project" value="TreeGrafter"/>
</dbReference>
<dbReference type="GO" id="GO:0005759">
    <property type="term" value="C:mitochondrial matrix"/>
    <property type="evidence" value="ECO:0007669"/>
    <property type="project" value="UniProtKB-SubCell"/>
</dbReference>
<comment type="similarity">
    <text evidence="4">Belongs to the GcvT family. CAF17/IBA57 subfamily.</text>
</comment>
<reference evidence="7" key="1">
    <citation type="submission" date="2015-10" db="EMBL/GenBank/DDBJ databases">
        <authorList>
            <person name="Regsiter A."/>
            <person name="william w."/>
        </authorList>
    </citation>
    <scope>NUCLEOTIDE SEQUENCE</scope>
    <source>
        <strain evidence="7">Montdore</strain>
    </source>
</reference>
<dbReference type="PANTHER" id="PTHR22602">
    <property type="entry name" value="TRANSFERASE CAF17, MITOCHONDRIAL-RELATED"/>
    <property type="match status" value="1"/>
</dbReference>
<evidence type="ECO:0000259" key="6">
    <source>
        <dbReference type="Pfam" id="PF25455"/>
    </source>
</evidence>
<dbReference type="InterPro" id="IPR045179">
    <property type="entry name" value="YgfZ/GcvT"/>
</dbReference>
<protein>
    <recommendedName>
        <fullName evidence="5">Iron-sulfur cluster assembly factor IBA57 homolog, mitochondrial</fullName>
    </recommendedName>
</protein>
<name>A0A292PKQ4_9PEZI</name>
<evidence type="ECO:0000313" key="7">
    <source>
        <dbReference type="EMBL" id="CUS07188.1"/>
    </source>
</evidence>
<dbReference type="PANTHER" id="PTHR22602:SF0">
    <property type="entry name" value="TRANSFERASE CAF17, MITOCHONDRIAL-RELATED"/>
    <property type="match status" value="1"/>
</dbReference>
<keyword evidence="2" id="KW-0809">Transit peptide</keyword>
<dbReference type="AlphaFoldDB" id="A0A292PKQ4"/>
<dbReference type="Gene3D" id="3.30.1360.120">
    <property type="entry name" value="Probable tRNA modification gtpase trme, domain 1"/>
    <property type="match status" value="1"/>
</dbReference>
<evidence type="ECO:0000256" key="3">
    <source>
        <dbReference type="ARBA" id="ARBA00023128"/>
    </source>
</evidence>
<comment type="subcellular location">
    <subcellularLocation>
        <location evidence="1">Mitochondrion matrix</location>
    </subcellularLocation>
</comment>
<dbReference type="EMBL" id="LN891236">
    <property type="protein sequence ID" value="CUS07188.1"/>
    <property type="molecule type" value="Genomic_DNA"/>
</dbReference>
<dbReference type="SUPFAM" id="SSF103025">
    <property type="entry name" value="Folate-binding domain"/>
    <property type="match status" value="1"/>
</dbReference>
<gene>
    <name evidence="7" type="ORF">GSTUAT00008719001</name>
</gene>
<dbReference type="NCBIfam" id="TIGR03317">
    <property type="entry name" value="ygfZ_signature"/>
    <property type="match status" value="1"/>
</dbReference>
<keyword evidence="8" id="KW-1185">Reference proteome</keyword>
<evidence type="ECO:0000256" key="4">
    <source>
        <dbReference type="ARBA" id="ARBA00093447"/>
    </source>
</evidence>
<dbReference type="InterPro" id="IPR017703">
    <property type="entry name" value="YgfZ/GCV_T_CS"/>
</dbReference>
<evidence type="ECO:0000256" key="5">
    <source>
        <dbReference type="ARBA" id="ARBA00093637"/>
    </source>
</evidence>
<dbReference type="InterPro" id="IPR027266">
    <property type="entry name" value="TrmE/GcvT-like"/>
</dbReference>
<dbReference type="InterPro" id="IPR057460">
    <property type="entry name" value="CAF17_C"/>
</dbReference>
<keyword evidence="3" id="KW-0496">Mitochondrion</keyword>
<organism evidence="7 8">
    <name type="scientific">Tuber aestivum</name>
    <name type="common">summer truffle</name>
    <dbReference type="NCBI Taxonomy" id="59557"/>
    <lineage>
        <taxon>Eukaryota</taxon>
        <taxon>Fungi</taxon>
        <taxon>Dikarya</taxon>
        <taxon>Ascomycota</taxon>
        <taxon>Pezizomycotina</taxon>
        <taxon>Pezizomycetes</taxon>
        <taxon>Pezizales</taxon>
        <taxon>Tuberaceae</taxon>
        <taxon>Tuber</taxon>
    </lineage>
</organism>
<proteinExistence type="inferred from homology"/>
<evidence type="ECO:0000256" key="2">
    <source>
        <dbReference type="ARBA" id="ARBA00022946"/>
    </source>
</evidence>